<keyword evidence="3" id="KW-1185">Reference proteome</keyword>
<gene>
    <name evidence="2" type="ORF">LWI28_016768</name>
</gene>
<dbReference type="AlphaFoldDB" id="A0AAD5IFN0"/>
<organism evidence="2 3">
    <name type="scientific">Acer negundo</name>
    <name type="common">Box elder</name>
    <dbReference type="NCBI Taxonomy" id="4023"/>
    <lineage>
        <taxon>Eukaryota</taxon>
        <taxon>Viridiplantae</taxon>
        <taxon>Streptophyta</taxon>
        <taxon>Embryophyta</taxon>
        <taxon>Tracheophyta</taxon>
        <taxon>Spermatophyta</taxon>
        <taxon>Magnoliopsida</taxon>
        <taxon>eudicotyledons</taxon>
        <taxon>Gunneridae</taxon>
        <taxon>Pentapetalae</taxon>
        <taxon>rosids</taxon>
        <taxon>malvids</taxon>
        <taxon>Sapindales</taxon>
        <taxon>Sapindaceae</taxon>
        <taxon>Hippocastanoideae</taxon>
        <taxon>Acereae</taxon>
        <taxon>Acer</taxon>
    </lineage>
</organism>
<keyword evidence="1" id="KW-0472">Membrane</keyword>
<proteinExistence type="predicted"/>
<protein>
    <submittedName>
        <fullName evidence="2">Uncharacterized protein</fullName>
    </submittedName>
</protein>
<dbReference type="Proteomes" id="UP001064489">
    <property type="component" value="Chromosome 2"/>
</dbReference>
<evidence type="ECO:0000313" key="3">
    <source>
        <dbReference type="Proteomes" id="UP001064489"/>
    </source>
</evidence>
<name>A0AAD5IFN0_ACENE</name>
<keyword evidence="1" id="KW-0812">Transmembrane</keyword>
<comment type="caution">
    <text evidence="2">The sequence shown here is derived from an EMBL/GenBank/DDBJ whole genome shotgun (WGS) entry which is preliminary data.</text>
</comment>
<evidence type="ECO:0000256" key="1">
    <source>
        <dbReference type="SAM" id="Phobius"/>
    </source>
</evidence>
<reference evidence="2" key="2">
    <citation type="submission" date="2023-02" db="EMBL/GenBank/DDBJ databases">
        <authorList>
            <person name="Swenson N.G."/>
            <person name="Wegrzyn J.L."/>
            <person name="Mcevoy S.L."/>
        </authorList>
    </citation>
    <scope>NUCLEOTIDE SEQUENCE</scope>
    <source>
        <strain evidence="2">91603</strain>
        <tissue evidence="2">Leaf</tissue>
    </source>
</reference>
<sequence length="381" mass="42595">MSPDMTRQCQIGQGSKYAVAKEAALQKEPKIPFQTVLMREVEKKHLEVNLLENLSCYLITWEARSEKRKATGHSFEPARKIPKELAFVDFSSDEESGLVDLREEADIHVVEAVNKYTSKDEKNKREQQFYRIPCRYYRYPLPHHVSSSKNPIKISKNHKNLNPIPQHLPSPPPPQLIIQNHLSPLSSTTITSLLLRNSIFALSAIVLFTVFASLILFSNSNPDNSVYKKGISNPIYATIENASLSSVLSNANHEVRVGFGLRVTVLLADIVAINEARKIVIVGVGGGAVVDWLLEMVAIGKDECGTQAEASTPATTLTISFSSASPHLAAVRRRSSLRSSTQRLFSFLASYRHTYGSNLFEYRTKNKESCISYIVYKRPTS</sequence>
<feature type="transmembrane region" description="Helical" evidence="1">
    <location>
        <begin position="199"/>
        <end position="217"/>
    </location>
</feature>
<reference evidence="2" key="1">
    <citation type="journal article" date="2022" name="Plant J.">
        <title>Strategies of tolerance reflected in two North American maple genomes.</title>
        <authorList>
            <person name="McEvoy S.L."/>
            <person name="Sezen U.U."/>
            <person name="Trouern-Trend A."/>
            <person name="McMahon S.M."/>
            <person name="Schaberg P.G."/>
            <person name="Yang J."/>
            <person name="Wegrzyn J.L."/>
            <person name="Swenson N.G."/>
        </authorList>
    </citation>
    <scope>NUCLEOTIDE SEQUENCE</scope>
    <source>
        <strain evidence="2">91603</strain>
    </source>
</reference>
<accession>A0AAD5IFN0</accession>
<keyword evidence="1" id="KW-1133">Transmembrane helix</keyword>
<dbReference type="EMBL" id="JAJSOW010000106">
    <property type="protein sequence ID" value="KAI9161371.1"/>
    <property type="molecule type" value="Genomic_DNA"/>
</dbReference>
<dbReference type="PANTHER" id="PTHR48202">
    <property type="entry name" value="ALPHA/BETA-HYDROLASES SUPERFAMILY PROTEIN"/>
    <property type="match status" value="1"/>
</dbReference>
<evidence type="ECO:0000313" key="2">
    <source>
        <dbReference type="EMBL" id="KAI9161371.1"/>
    </source>
</evidence>
<dbReference type="PANTHER" id="PTHR48202:SF1">
    <property type="entry name" value="ALPHA_BETA-HYDROLASES SUPERFAMILY PROTEIN"/>
    <property type="match status" value="1"/>
</dbReference>